<dbReference type="InterPro" id="IPR011050">
    <property type="entry name" value="Pectin_lyase_fold/virulence"/>
</dbReference>
<evidence type="ECO:0000259" key="1">
    <source>
        <dbReference type="Pfam" id="PF19815"/>
    </source>
</evidence>
<protein>
    <submittedName>
        <fullName evidence="2">Pectate lyase</fullName>
    </submittedName>
</protein>
<dbReference type="AlphaFoldDB" id="A0A5B2VU21"/>
<evidence type="ECO:0000313" key="2">
    <source>
        <dbReference type="EMBL" id="KAA2241736.1"/>
    </source>
</evidence>
<gene>
    <name evidence="2" type="ORF">F0L74_17855</name>
</gene>
<dbReference type="Pfam" id="PF19815">
    <property type="entry name" value="DUF6298"/>
    <property type="match status" value="1"/>
</dbReference>
<organism evidence="2 3">
    <name type="scientific">Chitinophaga agrisoli</name>
    <dbReference type="NCBI Taxonomy" id="2607653"/>
    <lineage>
        <taxon>Bacteria</taxon>
        <taxon>Pseudomonadati</taxon>
        <taxon>Bacteroidota</taxon>
        <taxon>Chitinophagia</taxon>
        <taxon>Chitinophagales</taxon>
        <taxon>Chitinophagaceae</taxon>
        <taxon>Chitinophaga</taxon>
    </lineage>
</organism>
<dbReference type="Gene3D" id="2.160.20.10">
    <property type="entry name" value="Single-stranded right-handed beta-helix, Pectin lyase-like"/>
    <property type="match status" value="1"/>
</dbReference>
<reference evidence="2 3" key="1">
    <citation type="submission" date="2019-09" db="EMBL/GenBank/DDBJ databases">
        <title>Chitinophaga ginsengihumi sp. nov., isolated from soil of ginseng rhizosphere.</title>
        <authorList>
            <person name="Lee J."/>
        </authorList>
    </citation>
    <scope>NUCLEOTIDE SEQUENCE [LARGE SCALE GENOMIC DNA]</scope>
    <source>
        <strain evidence="2 3">BN140078</strain>
    </source>
</reference>
<dbReference type="InterPro" id="IPR046265">
    <property type="entry name" value="DUF6298"/>
</dbReference>
<evidence type="ECO:0000313" key="3">
    <source>
        <dbReference type="Proteomes" id="UP000324611"/>
    </source>
</evidence>
<dbReference type="InterPro" id="IPR012334">
    <property type="entry name" value="Pectin_lyas_fold"/>
</dbReference>
<keyword evidence="3" id="KW-1185">Reference proteome</keyword>
<feature type="domain" description="DUF6298" evidence="1">
    <location>
        <begin position="475"/>
        <end position="961"/>
    </location>
</feature>
<dbReference type="EMBL" id="VUOC01000003">
    <property type="protein sequence ID" value="KAA2241736.1"/>
    <property type="molecule type" value="Genomic_DNA"/>
</dbReference>
<keyword evidence="2" id="KW-0456">Lyase</keyword>
<dbReference type="SUPFAM" id="SSF51126">
    <property type="entry name" value="Pectin lyase-like"/>
    <property type="match status" value="1"/>
</dbReference>
<accession>A0A5B2VU21</accession>
<dbReference type="RefSeq" id="WP_149839243.1">
    <property type="nucleotide sequence ID" value="NZ_VUOC01000003.1"/>
</dbReference>
<proteinExistence type="predicted"/>
<name>A0A5B2VU21_9BACT</name>
<comment type="caution">
    <text evidence="2">The sequence shown here is derived from an EMBL/GenBank/DDBJ whole genome shotgun (WGS) entry which is preliminary data.</text>
</comment>
<reference evidence="2 3" key="2">
    <citation type="submission" date="2019-09" db="EMBL/GenBank/DDBJ databases">
        <authorList>
            <person name="Jin C."/>
        </authorList>
    </citation>
    <scope>NUCLEOTIDE SEQUENCE [LARGE SCALE GENOMIC DNA]</scope>
    <source>
        <strain evidence="2 3">BN140078</strain>
    </source>
</reference>
<dbReference type="GO" id="GO:0016829">
    <property type="term" value="F:lyase activity"/>
    <property type="evidence" value="ECO:0007669"/>
    <property type="project" value="UniProtKB-KW"/>
</dbReference>
<sequence length="1045" mass="115264">MNKRLILGYCLIALGAVTEVRAQKAPKPLPPPPPVALTKGKLVYTQDAQGNRIPDFSYCGYMASEQPIPDVPVRIVVPPVKGDATLPVQAALDYVATLQPDKQGIRGAVLLQKGRYEINGSLLIRASGVVLRGSGTGADGTILEGAGLDRQTLIRVTGQHDQVVEAPVKITDVYVPVNARTLHLAATQGLKTGDKVLVHRPSTKNWIQLLGMDHLGGGITALAWKPGERDVNWDRTITAIEGNTITLDAPLTTALDTTYGGGTLAAYHWPGRISQVGVENLRCVSAYDAKNPKDEAHRWMALTMENVSDAWIRRITFEHFAGSAVMVQETASRITVEDCKSLAPVSEIGGQRRYSFWTTGQQTLFQRIYAEYGYHDFAVGFCAAGPNAFVQCEAHLPYNFSGTIDSWASGVLFDVVSIDGQAIRFGNREQDGQGAGWSAANSMLWQCSAARIDCYRPPTANNWAFGAWAQFAGDGYWDSSNEHVQPRSLYYQQLAERLGKDVAGQAQLLPVESEASSSPTVAQAAALIAAATKPLLQLTEWIDQAATRHPIPTKATGIKTINEIGYAKPTAPALAPAMHVANGWLVRGNMVLTGRHHEVPWWRGDVRPDGINEAVPDITRYVPGRTGTGLTDDINEVGKWMKDKHIVSLEHNYGLWYERRRDDHERIRRMDGEVWPPFYELPFARSGQGSAWDGLSQYDLTKYNSWYWMRLKQFADLADQQGLVLVHQNYFQHNIIEAGAHYADFPWRSANNINHTGFPEPPPYAGDKRIFMAEQYYDVTNPVRRKLHQAYIHKCLDNFAGNTGVIQFIGAEFTGPLHFVQFWLDTILEWEKQTGKKVLIGLSTTKDVQDAILADPVRSKLISVIDIRQWHYQPDGSLYAPLGGQNLAPRQHARLLKPKRSTFEQVYHAVSEYRQKYPEKAVIYAGSAYDEYGWASFMAGGSLAGIPVIADKGFLDAAAAMHTVTLPGDQQGAWALSNNGKGYIVYRNTAGQVRLDLGKATGAWSIHWIDPKTGSLVKEETAQGGKTISLENPQAGPVVIWASSK</sequence>
<dbReference type="Proteomes" id="UP000324611">
    <property type="component" value="Unassembled WGS sequence"/>
</dbReference>